<dbReference type="GO" id="GO:0006412">
    <property type="term" value="P:translation"/>
    <property type="evidence" value="ECO:0007669"/>
    <property type="project" value="UniProtKB-UniRule"/>
</dbReference>
<dbReference type="InterPro" id="IPR041988">
    <property type="entry name" value="Ribosomal_uL24_KOW"/>
</dbReference>
<evidence type="ECO:0000256" key="4">
    <source>
        <dbReference type="HAMAP-Rule" id="MF_01326"/>
    </source>
</evidence>
<evidence type="ECO:0000259" key="5">
    <source>
        <dbReference type="SMART" id="SM00739"/>
    </source>
</evidence>
<dbReference type="InterPro" id="IPR005825">
    <property type="entry name" value="Ribosomal_uL24_CS"/>
</dbReference>
<keyword evidence="4" id="KW-0699">rRNA-binding</keyword>
<evidence type="ECO:0000313" key="7">
    <source>
        <dbReference type="Proteomes" id="UP000509448"/>
    </source>
</evidence>
<keyword evidence="3 4" id="KW-0687">Ribonucleoprotein</keyword>
<proteinExistence type="inferred from homology"/>
<reference evidence="6 7" key="1">
    <citation type="journal article" date="2019" name="ISME J.">
        <title>Isolation and characterization of a thermophilic sulfur- and iron-reducing thaumarchaeote from a terrestrial acidic hot spring.</title>
        <authorList>
            <person name="Kato S."/>
            <person name="Itoh T."/>
            <person name="Yuki M."/>
            <person name="Nagamori M."/>
            <person name="Ohnishi M."/>
            <person name="Uematsu K."/>
            <person name="Suzuki K."/>
            <person name="Takashina T."/>
            <person name="Ohkuma M."/>
        </authorList>
    </citation>
    <scope>NUCLEOTIDE SEQUENCE [LARGE SCALE GENOMIC DNA]</scope>
    <source>
        <strain evidence="6 7">NAS-02</strain>
    </source>
</reference>
<sequence length="125" mass="13749">MGRDNESGGARAHSLNAHLSEDLVKEYGIRSVRVRTGDVVKVLRGSYRGVEGKVIKVYLDEGRVAVEGLTRQNSRGENSPVRIHASKVLVTRLNLDDKVRREALEAIKSRKTGKIEGKVEGEVNG</sequence>
<evidence type="ECO:0000256" key="1">
    <source>
        <dbReference type="ARBA" id="ARBA00010618"/>
    </source>
</evidence>
<dbReference type="PROSITE" id="PS01108">
    <property type="entry name" value="RIBOSOMAL_L24"/>
    <property type="match status" value="1"/>
</dbReference>
<comment type="similarity">
    <text evidence="1 4">Belongs to the universal ribosomal protein uL24 family.</text>
</comment>
<dbReference type="SMART" id="SM00739">
    <property type="entry name" value="KOW"/>
    <property type="match status" value="1"/>
</dbReference>
<dbReference type="InterPro" id="IPR014722">
    <property type="entry name" value="Rib_uL2_dom2"/>
</dbReference>
<dbReference type="InterPro" id="IPR008991">
    <property type="entry name" value="Translation_prot_SH3-like_sf"/>
</dbReference>
<dbReference type="GO" id="GO:0015934">
    <property type="term" value="C:large ribosomal subunit"/>
    <property type="evidence" value="ECO:0007669"/>
    <property type="project" value="UniProtKB-UniRule"/>
</dbReference>
<evidence type="ECO:0000313" key="6">
    <source>
        <dbReference type="EMBL" id="BBE41709.1"/>
    </source>
</evidence>
<dbReference type="CDD" id="cd06089">
    <property type="entry name" value="KOW_RPL26"/>
    <property type="match status" value="1"/>
</dbReference>
<dbReference type="Pfam" id="PF00467">
    <property type="entry name" value="KOW"/>
    <property type="match status" value="1"/>
</dbReference>
<dbReference type="Proteomes" id="UP000509448">
    <property type="component" value="Chromosome"/>
</dbReference>
<keyword evidence="7" id="KW-1185">Reference proteome</keyword>
<accession>A0A4P2VB34</accession>
<dbReference type="SUPFAM" id="SSF50104">
    <property type="entry name" value="Translation proteins SH3-like domain"/>
    <property type="match status" value="1"/>
</dbReference>
<organism evidence="6 7">
    <name type="scientific">Conexivisphaera calida</name>
    <dbReference type="NCBI Taxonomy" id="1874277"/>
    <lineage>
        <taxon>Archaea</taxon>
        <taxon>Nitrososphaerota</taxon>
        <taxon>Conexivisphaeria</taxon>
        <taxon>Conexivisphaerales</taxon>
        <taxon>Conexivisphaeraceae</taxon>
        <taxon>Conexivisphaera</taxon>
    </lineage>
</organism>
<dbReference type="EMBL" id="AP018732">
    <property type="protein sequence ID" value="BBE41709.1"/>
    <property type="molecule type" value="Genomic_DNA"/>
</dbReference>
<comment type="function">
    <text evidence="4">Located at the polypeptide exit tunnel on the outside of the subunit.</text>
</comment>
<dbReference type="HAMAP" id="MF_01326_A">
    <property type="entry name" value="Ribosomal_uL24_A"/>
    <property type="match status" value="1"/>
</dbReference>
<protein>
    <recommendedName>
        <fullName evidence="4">Large ribosomal subunit protein uL24</fullName>
    </recommendedName>
</protein>
<dbReference type="GeneID" id="55584135"/>
<dbReference type="NCBIfam" id="TIGR01080">
    <property type="entry name" value="rplX_A_E"/>
    <property type="match status" value="1"/>
</dbReference>
<comment type="function">
    <text evidence="4">One of two assembly initiator proteins, it binds directly to the 5'-end of the 23S rRNA, where it nucleates assembly of the 50S subunit.</text>
</comment>
<dbReference type="GO" id="GO:0019843">
    <property type="term" value="F:rRNA binding"/>
    <property type="evidence" value="ECO:0007669"/>
    <property type="project" value="UniProtKB-UniRule"/>
</dbReference>
<dbReference type="RefSeq" id="WP_174448019.1">
    <property type="nucleotide sequence ID" value="NZ_AP018732.1"/>
</dbReference>
<evidence type="ECO:0000256" key="3">
    <source>
        <dbReference type="ARBA" id="ARBA00023274"/>
    </source>
</evidence>
<gene>
    <name evidence="4" type="primary">rpl24</name>
    <name evidence="6" type="ORF">NAS2_0317</name>
</gene>
<dbReference type="Gene3D" id="2.30.30.30">
    <property type="match status" value="1"/>
</dbReference>
<dbReference type="AlphaFoldDB" id="A0A4P2VB34"/>
<evidence type="ECO:0000256" key="2">
    <source>
        <dbReference type="ARBA" id="ARBA00022980"/>
    </source>
</evidence>
<dbReference type="Pfam" id="PF16906">
    <property type="entry name" value="Ribosomal_L26"/>
    <property type="match status" value="1"/>
</dbReference>
<dbReference type="GO" id="GO:0003735">
    <property type="term" value="F:structural constituent of ribosome"/>
    <property type="evidence" value="ECO:0007669"/>
    <property type="project" value="UniProtKB-UniRule"/>
</dbReference>
<feature type="domain" description="KOW" evidence="5">
    <location>
        <begin position="33"/>
        <end position="60"/>
    </location>
</feature>
<keyword evidence="4" id="KW-0694">RNA-binding</keyword>
<name>A0A4P2VB34_9ARCH</name>
<comment type="subunit">
    <text evidence="4">Part of the 50S ribosomal subunit.</text>
</comment>
<keyword evidence="2 4" id="KW-0689">Ribosomal protein</keyword>
<dbReference type="InterPro" id="IPR005824">
    <property type="entry name" value="KOW"/>
</dbReference>
<dbReference type="InterPro" id="IPR005756">
    <property type="entry name" value="Ribosomal_uL24_euk/arc"/>
</dbReference>
<dbReference type="KEGG" id="ccai:NAS2_0317"/>
<dbReference type="OrthoDB" id="10899at2157"/>
<dbReference type="PANTHER" id="PTHR11143">
    <property type="entry name" value="60S RIBOSOMAL PROTEIN L26 FAMILY MEMBER"/>
    <property type="match status" value="1"/>
</dbReference>